<dbReference type="PROSITE" id="PS50088">
    <property type="entry name" value="ANK_REPEAT"/>
    <property type="match status" value="1"/>
</dbReference>
<dbReference type="InterPro" id="IPR002110">
    <property type="entry name" value="Ankyrin_rpt"/>
</dbReference>
<keyword evidence="4" id="KW-1185">Reference proteome</keyword>
<dbReference type="Gene3D" id="1.25.40.20">
    <property type="entry name" value="Ankyrin repeat-containing domain"/>
    <property type="match status" value="1"/>
</dbReference>
<dbReference type="PROSITE" id="PS50297">
    <property type="entry name" value="ANK_REP_REGION"/>
    <property type="match status" value="1"/>
</dbReference>
<gene>
    <name evidence="3" type="ORF">FOZ63_003779</name>
</gene>
<feature type="non-terminal residue" evidence="3">
    <location>
        <position position="262"/>
    </location>
</feature>
<comment type="caution">
    <text evidence="3">The sequence shown here is derived from an EMBL/GenBank/DDBJ whole genome shotgun (WGS) entry which is preliminary data.</text>
</comment>
<dbReference type="Pfam" id="PF00023">
    <property type="entry name" value="Ank"/>
    <property type="match status" value="1"/>
</dbReference>
<evidence type="ECO:0000256" key="1">
    <source>
        <dbReference type="PROSITE-ProRule" id="PRU00023"/>
    </source>
</evidence>
<evidence type="ECO:0000313" key="4">
    <source>
        <dbReference type="Proteomes" id="UP000553632"/>
    </source>
</evidence>
<feature type="region of interest" description="Disordered" evidence="2">
    <location>
        <begin position="159"/>
        <end position="207"/>
    </location>
</feature>
<feature type="compositionally biased region" description="Polar residues" evidence="2">
    <location>
        <begin position="194"/>
        <end position="207"/>
    </location>
</feature>
<name>A0A7J6QRQ0_PEROL</name>
<organism evidence="3 4">
    <name type="scientific">Perkinsus olseni</name>
    <name type="common">Perkinsus atlanticus</name>
    <dbReference type="NCBI Taxonomy" id="32597"/>
    <lineage>
        <taxon>Eukaryota</taxon>
        <taxon>Sar</taxon>
        <taxon>Alveolata</taxon>
        <taxon>Perkinsozoa</taxon>
        <taxon>Perkinsea</taxon>
        <taxon>Perkinsida</taxon>
        <taxon>Perkinsidae</taxon>
        <taxon>Perkinsus</taxon>
    </lineage>
</organism>
<sequence>MLSVRWGREPAVEVLTEMDDVAVNMSSPVDQRTPLHVAVKDLKVEIVSLLLDAGANPLILDDADLTTINYATSEFDAEGLKIGVQPVVLRRRDTAMSSIMLMASQGKGKAAAAADAVETMKRDKGPPERISEISVAVIEIRNILAIALASNGASYDEIYDDTSSSSSSSSSSSGGSSALDGDSSNAVGVKSDQGGLSANRRTSSSSLLAERRMSTFLPGSLSSPSLGNTERNCSVGAMRALLKSGVEPTLVDPTTEEPLLLL</sequence>
<dbReference type="Proteomes" id="UP000553632">
    <property type="component" value="Unassembled WGS sequence"/>
</dbReference>
<protein>
    <submittedName>
        <fullName evidence="3">Uncharacterized protein</fullName>
    </submittedName>
</protein>
<reference evidence="3 4" key="1">
    <citation type="submission" date="2020-04" db="EMBL/GenBank/DDBJ databases">
        <title>Perkinsus olseni comparative genomics.</title>
        <authorList>
            <person name="Bogema D.R."/>
        </authorList>
    </citation>
    <scope>NUCLEOTIDE SEQUENCE [LARGE SCALE GENOMIC DNA]</scope>
    <source>
        <strain evidence="3 4">ATCC PRA-207</strain>
    </source>
</reference>
<dbReference type="SUPFAM" id="SSF48403">
    <property type="entry name" value="Ankyrin repeat"/>
    <property type="match status" value="1"/>
</dbReference>
<feature type="repeat" description="ANK" evidence="1">
    <location>
        <begin position="30"/>
        <end position="62"/>
    </location>
</feature>
<dbReference type="AlphaFoldDB" id="A0A7J6QRQ0"/>
<keyword evidence="1" id="KW-0040">ANK repeat</keyword>
<evidence type="ECO:0000256" key="2">
    <source>
        <dbReference type="SAM" id="MobiDB-lite"/>
    </source>
</evidence>
<accession>A0A7J6QRQ0</accession>
<feature type="compositionally biased region" description="Low complexity" evidence="2">
    <location>
        <begin position="161"/>
        <end position="184"/>
    </location>
</feature>
<proteinExistence type="predicted"/>
<evidence type="ECO:0000313" key="3">
    <source>
        <dbReference type="EMBL" id="KAF4711234.1"/>
    </source>
</evidence>
<dbReference type="InterPro" id="IPR036770">
    <property type="entry name" value="Ankyrin_rpt-contain_sf"/>
</dbReference>
<dbReference type="EMBL" id="JABANO010030827">
    <property type="protein sequence ID" value="KAF4711234.1"/>
    <property type="molecule type" value="Genomic_DNA"/>
</dbReference>
<dbReference type="SMART" id="SM00248">
    <property type="entry name" value="ANK"/>
    <property type="match status" value="1"/>
</dbReference>